<evidence type="ECO:0000313" key="2">
    <source>
        <dbReference type="Proteomes" id="UP000232722"/>
    </source>
</evidence>
<sequence>MKPLNLIRHSAYDIYLFHHNIIIPPSPSPDYYNQNVNNNNVLNHVNSIIDSALICDNEIKLFLSSIAITFSQYTNFEFYSDGSSESLAILTILITLPPHATCKIYTDSQNCIDTFNSRLNSSIGTFENGVILPSIQEFSTWP</sequence>
<evidence type="ECO:0000313" key="1">
    <source>
        <dbReference type="EMBL" id="PKB98748.1"/>
    </source>
</evidence>
<name>A0A2N0NW08_9GLOM</name>
<reference evidence="1 2" key="1">
    <citation type="submission" date="2016-04" db="EMBL/GenBank/DDBJ databases">
        <title>Genome analyses suggest a sexual origin of heterokaryosis in a supposedly ancient asexual fungus.</title>
        <authorList>
            <person name="Ropars J."/>
            <person name="Sedzielewska K."/>
            <person name="Noel J."/>
            <person name="Charron P."/>
            <person name="Farinelli L."/>
            <person name="Marton T."/>
            <person name="Kruger M."/>
            <person name="Pelin A."/>
            <person name="Brachmann A."/>
            <person name="Corradi N."/>
        </authorList>
    </citation>
    <scope>NUCLEOTIDE SEQUENCE [LARGE SCALE GENOMIC DNA]</scope>
    <source>
        <strain evidence="1 2">A5</strain>
    </source>
</reference>
<dbReference type="EMBL" id="LLXJ01002483">
    <property type="protein sequence ID" value="PKB98748.1"/>
    <property type="molecule type" value="Genomic_DNA"/>
</dbReference>
<proteinExistence type="predicted"/>
<dbReference type="AlphaFoldDB" id="A0A2N0NW08"/>
<reference evidence="1 2" key="2">
    <citation type="submission" date="2017-09" db="EMBL/GenBank/DDBJ databases">
        <title>Extensive intraspecific genome diversity in a model arbuscular mycorrhizal fungus.</title>
        <authorList>
            <person name="Chen E.C."/>
            <person name="Morin E."/>
            <person name="Beaudet D."/>
            <person name="Noel J."/>
            <person name="Ndikumana S."/>
            <person name="Charron P."/>
            <person name="St-Onge C."/>
            <person name="Giorgi J."/>
            <person name="Grigoriev I.V."/>
            <person name="Roux C."/>
            <person name="Martin F.M."/>
            <person name="Corradi N."/>
        </authorList>
    </citation>
    <scope>NUCLEOTIDE SEQUENCE [LARGE SCALE GENOMIC DNA]</scope>
    <source>
        <strain evidence="1 2">A5</strain>
    </source>
</reference>
<gene>
    <name evidence="1" type="ORF">RhiirA5_430862</name>
</gene>
<evidence type="ECO:0008006" key="3">
    <source>
        <dbReference type="Google" id="ProtNLM"/>
    </source>
</evidence>
<comment type="caution">
    <text evidence="1">The sequence shown here is derived from an EMBL/GenBank/DDBJ whole genome shotgun (WGS) entry which is preliminary data.</text>
</comment>
<accession>A0A2N0NW08</accession>
<dbReference type="Proteomes" id="UP000232722">
    <property type="component" value="Unassembled WGS sequence"/>
</dbReference>
<protein>
    <recommendedName>
        <fullName evidence="3">RNase H type-1 domain-containing protein</fullName>
    </recommendedName>
</protein>
<organism evidence="1 2">
    <name type="scientific">Rhizophagus irregularis</name>
    <dbReference type="NCBI Taxonomy" id="588596"/>
    <lineage>
        <taxon>Eukaryota</taxon>
        <taxon>Fungi</taxon>
        <taxon>Fungi incertae sedis</taxon>
        <taxon>Mucoromycota</taxon>
        <taxon>Glomeromycotina</taxon>
        <taxon>Glomeromycetes</taxon>
        <taxon>Glomerales</taxon>
        <taxon>Glomeraceae</taxon>
        <taxon>Rhizophagus</taxon>
    </lineage>
</organism>